<keyword evidence="1" id="KW-0472">Membrane</keyword>
<dbReference type="SMART" id="SM00228">
    <property type="entry name" value="PDZ"/>
    <property type="match status" value="1"/>
</dbReference>
<feature type="transmembrane region" description="Helical" evidence="1">
    <location>
        <begin position="15"/>
        <end position="36"/>
    </location>
</feature>
<evidence type="ECO:0000313" key="3">
    <source>
        <dbReference type="EMBL" id="QUL97959.1"/>
    </source>
</evidence>
<feature type="transmembrane region" description="Helical" evidence="1">
    <location>
        <begin position="255"/>
        <end position="274"/>
    </location>
</feature>
<dbReference type="KEGG" id="fcz:IMF26_07745"/>
<dbReference type="InterPro" id="IPR001478">
    <property type="entry name" value="PDZ"/>
</dbReference>
<feature type="transmembrane region" description="Helical" evidence="1">
    <location>
        <begin position="132"/>
        <end position="150"/>
    </location>
</feature>
<feature type="transmembrane region" description="Helical" evidence="1">
    <location>
        <begin position="104"/>
        <end position="125"/>
    </location>
</feature>
<feature type="domain" description="PDZ" evidence="2">
    <location>
        <begin position="288"/>
        <end position="366"/>
    </location>
</feature>
<accession>A0AAT9LA80</accession>
<proteinExistence type="predicted"/>
<dbReference type="InterPro" id="IPR036034">
    <property type="entry name" value="PDZ_sf"/>
</dbReference>
<feature type="transmembrane region" description="Helical" evidence="1">
    <location>
        <begin position="57"/>
        <end position="84"/>
    </location>
</feature>
<sequence length="418" mass="45505">MSPLIELVVSVVRSYPGIFANPMVDVLYLVVLGLVAGQYSRVQSLEEKMYGRAKNKALYHTVVAVGLGLLGGLFASILLVLAGVSVTESGISYLLPVALVLYLFSPRFVCYSYAGGLVSLSYLLFGQPKVNVPAVMALVACLHLAEALLIRISGKSCATPLYIAHRDGQVVGGFGLQRFWPIPLIVLFLIKVPDISRIEGLIHLPDWWPLVKAPEVPGFGTPVFHMIPIVAALGYGDLAVSRDPAQKARSTSKNLFLFSVLLLGFSIAASRWHAFSWVAALFSPVAHELVIRVAAKEEFDGEPYYVSRDRGVMVLDVLDGTPAQKAGIERGNVVCLVRGIEVSTREEMEVLLKEPGDVELEVKKDPYSGVLRRVVIKRQSSEPLGIITVPQIGDQPVVKPYSDGWLIQLFKKIAGKTA</sequence>
<protein>
    <submittedName>
        <fullName evidence="3">PDZ domain-containing protein</fullName>
    </submittedName>
</protein>
<dbReference type="PROSITE" id="PS50106">
    <property type="entry name" value="PDZ"/>
    <property type="match status" value="1"/>
</dbReference>
<organism evidence="3">
    <name type="scientific">Candidatus Fermentithermobacillus carboniphilus</name>
    <dbReference type="NCBI Taxonomy" id="3085328"/>
    <lineage>
        <taxon>Bacteria</taxon>
        <taxon>Bacillati</taxon>
        <taxon>Bacillota</taxon>
        <taxon>Candidatus Fermentithermobacillia</taxon>
        <taxon>Candidatus Fermentithermobacillales</taxon>
        <taxon>Candidatus Fermentithermobacillaceae</taxon>
        <taxon>Candidatus Fermentithermobacillus</taxon>
    </lineage>
</organism>
<dbReference type="AlphaFoldDB" id="A0AAT9LA80"/>
<name>A0AAT9LA80_9FIRM</name>
<reference evidence="3" key="2">
    <citation type="journal article" date="2023" name="Biology">
        <title>Prokaryotic Life Associated with Coal-Fire Gas Vents Revealed by Metagenomics.</title>
        <authorList>
            <person name="Kadnikov V.V."/>
            <person name="Mardanov A.V."/>
            <person name="Beletsky A.V."/>
            <person name="Karnachuk O.V."/>
            <person name="Ravin N.V."/>
        </authorList>
    </citation>
    <scope>NUCLEOTIDE SEQUENCE</scope>
    <source>
        <strain evidence="3">Bu02</strain>
    </source>
</reference>
<dbReference type="SUPFAM" id="SSF50156">
    <property type="entry name" value="PDZ domain-like"/>
    <property type="match status" value="1"/>
</dbReference>
<keyword evidence="1" id="KW-0812">Transmembrane</keyword>
<evidence type="ECO:0000259" key="2">
    <source>
        <dbReference type="PROSITE" id="PS50106"/>
    </source>
</evidence>
<dbReference type="Gene3D" id="2.30.42.10">
    <property type="match status" value="1"/>
</dbReference>
<reference evidence="3" key="1">
    <citation type="submission" date="2020-10" db="EMBL/GenBank/DDBJ databases">
        <authorList>
            <person name="Kadnikov V."/>
            <person name="Beletsky A.V."/>
            <person name="Mardanov A.V."/>
            <person name="Karnachuk O.V."/>
            <person name="Ravin N.V."/>
        </authorList>
    </citation>
    <scope>NUCLEOTIDE SEQUENCE</scope>
    <source>
        <strain evidence="3">Bu02</strain>
    </source>
</reference>
<dbReference type="EMBL" id="CP062796">
    <property type="protein sequence ID" value="QUL97959.1"/>
    <property type="molecule type" value="Genomic_DNA"/>
</dbReference>
<gene>
    <name evidence="3" type="ORF">IMF26_07745</name>
</gene>
<keyword evidence="1" id="KW-1133">Transmembrane helix</keyword>
<evidence type="ECO:0000256" key="1">
    <source>
        <dbReference type="SAM" id="Phobius"/>
    </source>
</evidence>